<dbReference type="STRING" id="1965070.A0A443RPT0"/>
<organism evidence="3 4">
    <name type="scientific">Dinothrombium tinctorium</name>
    <dbReference type="NCBI Taxonomy" id="1965070"/>
    <lineage>
        <taxon>Eukaryota</taxon>
        <taxon>Metazoa</taxon>
        <taxon>Ecdysozoa</taxon>
        <taxon>Arthropoda</taxon>
        <taxon>Chelicerata</taxon>
        <taxon>Arachnida</taxon>
        <taxon>Acari</taxon>
        <taxon>Acariformes</taxon>
        <taxon>Trombidiformes</taxon>
        <taxon>Prostigmata</taxon>
        <taxon>Anystina</taxon>
        <taxon>Parasitengona</taxon>
        <taxon>Trombidioidea</taxon>
        <taxon>Trombidiidae</taxon>
        <taxon>Dinothrombium</taxon>
    </lineage>
</organism>
<feature type="chain" id="PRO_5019157395" description="Protein sleepless" evidence="2">
    <location>
        <begin position="20"/>
        <end position="255"/>
    </location>
</feature>
<comment type="caution">
    <text evidence="3">The sequence shown here is derived from an EMBL/GenBank/DDBJ whole genome shotgun (WGS) entry which is preliminary data.</text>
</comment>
<dbReference type="EMBL" id="NCKU01000105">
    <property type="protein sequence ID" value="RWS17238.1"/>
    <property type="molecule type" value="Genomic_DNA"/>
</dbReference>
<evidence type="ECO:0000256" key="2">
    <source>
        <dbReference type="SAM" id="SignalP"/>
    </source>
</evidence>
<evidence type="ECO:0000256" key="1">
    <source>
        <dbReference type="ARBA" id="ARBA00022729"/>
    </source>
</evidence>
<evidence type="ECO:0008006" key="5">
    <source>
        <dbReference type="Google" id="ProtNLM"/>
    </source>
</evidence>
<proteinExistence type="predicted"/>
<dbReference type="OrthoDB" id="6083863at2759"/>
<feature type="signal peptide" evidence="2">
    <location>
        <begin position="1"/>
        <end position="19"/>
    </location>
</feature>
<dbReference type="PANTHER" id="PTHR33562:SF2">
    <property type="entry name" value="PROTEIN QUIVER"/>
    <property type="match status" value="1"/>
</dbReference>
<dbReference type="GO" id="GO:0016042">
    <property type="term" value="P:lipid catabolic process"/>
    <property type="evidence" value="ECO:0007669"/>
    <property type="project" value="InterPro"/>
</dbReference>
<sequence length="255" mass="28516">MKLFLVLTIISLIAISAESQETKKSVGSYCTSSDECSSDCCVMNYTSRERTCQPLATNGQPCSIGQVKGGYYADYCPCEKGLLEDHVRVIRDCGWIDEDKDKTDEGECVKRSGTFSVLVQYCTCYSDKLLALECWDCGSRTRPCQDPFEETTDGAIDCSSDNRTIKYGEAKFCRKIVQKFNDQERIYRGCGWLEDDSTTSAKLTPGECVKKAGTYQVMVQYCTCTGNKCNSEFGLSPQPILLFICLLSFLSLFRI</sequence>
<dbReference type="AlphaFoldDB" id="A0A443RPT0"/>
<dbReference type="Proteomes" id="UP000285301">
    <property type="component" value="Unassembled WGS sequence"/>
</dbReference>
<dbReference type="Gene3D" id="2.10.80.10">
    <property type="entry name" value="Lipase, subunit A"/>
    <property type="match status" value="1"/>
</dbReference>
<dbReference type="PROSITE" id="PS51342">
    <property type="entry name" value="COLIPASE_2"/>
    <property type="match status" value="1"/>
</dbReference>
<protein>
    <recommendedName>
        <fullName evidence="5">Protein sleepless</fullName>
    </recommendedName>
</protein>
<dbReference type="PANTHER" id="PTHR33562">
    <property type="entry name" value="ATILLA, ISOFORM B-RELATED-RELATED"/>
    <property type="match status" value="1"/>
</dbReference>
<gene>
    <name evidence="3" type="ORF">B4U79_00817</name>
</gene>
<keyword evidence="4" id="KW-1185">Reference proteome</keyword>
<dbReference type="GO" id="GO:0008047">
    <property type="term" value="F:enzyme activator activity"/>
    <property type="evidence" value="ECO:0007669"/>
    <property type="project" value="InterPro"/>
</dbReference>
<name>A0A443RPT0_9ACAR</name>
<dbReference type="InterPro" id="IPR001981">
    <property type="entry name" value="Colipase"/>
</dbReference>
<reference evidence="3 4" key="1">
    <citation type="journal article" date="2018" name="Gigascience">
        <title>Genomes of trombidid mites reveal novel predicted allergens and laterally-transferred genes associated with secondary metabolism.</title>
        <authorList>
            <person name="Dong X."/>
            <person name="Chaisiri K."/>
            <person name="Xia D."/>
            <person name="Armstrong S.D."/>
            <person name="Fang Y."/>
            <person name="Donnelly M.J."/>
            <person name="Kadowaki T."/>
            <person name="McGarry J.W."/>
            <person name="Darby A.C."/>
            <person name="Makepeace B.L."/>
        </authorList>
    </citation>
    <scope>NUCLEOTIDE SEQUENCE [LARGE SCALE GENOMIC DNA]</scope>
    <source>
        <strain evidence="3">UoL-WK</strain>
    </source>
</reference>
<dbReference type="InterPro" id="IPR050975">
    <property type="entry name" value="Sleep_regulator"/>
</dbReference>
<accession>A0A443RPT0</accession>
<evidence type="ECO:0000313" key="3">
    <source>
        <dbReference type="EMBL" id="RWS17238.1"/>
    </source>
</evidence>
<dbReference type="GO" id="GO:0007586">
    <property type="term" value="P:digestion"/>
    <property type="evidence" value="ECO:0007669"/>
    <property type="project" value="InterPro"/>
</dbReference>
<evidence type="ECO:0000313" key="4">
    <source>
        <dbReference type="Proteomes" id="UP000285301"/>
    </source>
</evidence>
<keyword evidence="1 2" id="KW-0732">Signal</keyword>
<dbReference type="GO" id="GO:0005576">
    <property type="term" value="C:extracellular region"/>
    <property type="evidence" value="ECO:0007669"/>
    <property type="project" value="InterPro"/>
</dbReference>